<dbReference type="AlphaFoldDB" id="A0AAJ6W0L9"/>
<name>A0AAJ6W0L9_9ACAR</name>
<feature type="transmembrane region" description="Helical" evidence="2">
    <location>
        <begin position="6"/>
        <end position="31"/>
    </location>
</feature>
<keyword evidence="2" id="KW-0812">Transmembrane</keyword>
<protein>
    <submittedName>
        <fullName evidence="4">Uncharacterized protein LOC100901800</fullName>
    </submittedName>
</protein>
<dbReference type="KEGG" id="goe:100901800"/>
<sequence length="108" mass="11930">MNADSLPVTSFILVGTLAGCMSLFFIACYWCQRTFKRAFGSETEEHPSSSQTSTVPPRAAQRTVTPPPSYRSVVKKGRKGLGFPDAQIPESDPPNYQEALRLESRGYI</sequence>
<feature type="region of interest" description="Disordered" evidence="1">
    <location>
        <begin position="41"/>
        <end position="108"/>
    </location>
</feature>
<evidence type="ECO:0000256" key="2">
    <source>
        <dbReference type="SAM" id="Phobius"/>
    </source>
</evidence>
<accession>A0AAJ6W0L9</accession>
<reference evidence="4" key="1">
    <citation type="submission" date="2025-08" db="UniProtKB">
        <authorList>
            <consortium name="RefSeq"/>
        </authorList>
    </citation>
    <scope>IDENTIFICATION</scope>
</reference>
<dbReference type="GeneID" id="100901800"/>
<keyword evidence="3" id="KW-1185">Reference proteome</keyword>
<proteinExistence type="predicted"/>
<evidence type="ECO:0000313" key="3">
    <source>
        <dbReference type="Proteomes" id="UP000694867"/>
    </source>
</evidence>
<dbReference type="RefSeq" id="XP_003748327.1">
    <property type="nucleotide sequence ID" value="XM_003748279.1"/>
</dbReference>
<dbReference type="Proteomes" id="UP000694867">
    <property type="component" value="Unplaced"/>
</dbReference>
<keyword evidence="2" id="KW-0472">Membrane</keyword>
<evidence type="ECO:0000313" key="4">
    <source>
        <dbReference type="RefSeq" id="XP_003748327.1"/>
    </source>
</evidence>
<organism evidence="3 4">
    <name type="scientific">Galendromus occidentalis</name>
    <name type="common">western predatory mite</name>
    <dbReference type="NCBI Taxonomy" id="34638"/>
    <lineage>
        <taxon>Eukaryota</taxon>
        <taxon>Metazoa</taxon>
        <taxon>Ecdysozoa</taxon>
        <taxon>Arthropoda</taxon>
        <taxon>Chelicerata</taxon>
        <taxon>Arachnida</taxon>
        <taxon>Acari</taxon>
        <taxon>Parasitiformes</taxon>
        <taxon>Mesostigmata</taxon>
        <taxon>Gamasina</taxon>
        <taxon>Phytoseioidea</taxon>
        <taxon>Phytoseiidae</taxon>
        <taxon>Typhlodrominae</taxon>
        <taxon>Galendromus</taxon>
    </lineage>
</organism>
<evidence type="ECO:0000256" key="1">
    <source>
        <dbReference type="SAM" id="MobiDB-lite"/>
    </source>
</evidence>
<gene>
    <name evidence="4" type="primary">LOC100901800</name>
</gene>
<keyword evidence="2" id="KW-1133">Transmembrane helix</keyword>